<dbReference type="AlphaFoldDB" id="A0A432XTS0"/>
<evidence type="ECO:0000313" key="2">
    <source>
        <dbReference type="EMBL" id="RUO52063.1"/>
    </source>
</evidence>
<evidence type="ECO:0008006" key="4">
    <source>
        <dbReference type="Google" id="ProtNLM"/>
    </source>
</evidence>
<dbReference type="OrthoDB" id="5772064at2"/>
<keyword evidence="1" id="KW-0732">Signal</keyword>
<dbReference type="Proteomes" id="UP000287198">
    <property type="component" value="Unassembled WGS sequence"/>
</dbReference>
<feature type="chain" id="PRO_5019472832" description="Secreted protein" evidence="1">
    <location>
        <begin position="37"/>
        <end position="110"/>
    </location>
</feature>
<protein>
    <recommendedName>
        <fullName evidence="4">Secreted protein</fullName>
    </recommendedName>
</protein>
<sequence length="110" mass="12161">MQKQRNYKQLASGFAVVCVMLTAALLTSGGSSTLTASQAECQKLLANSEQPQNAQQCAKQATQNELSWASWFSGRSRSTQFHFLDLFELLFEESNRSQNEYGSSKKVSLG</sequence>
<comment type="caution">
    <text evidence="2">The sequence shown here is derived from an EMBL/GenBank/DDBJ whole genome shotgun (WGS) entry which is preliminary data.</text>
</comment>
<reference evidence="3" key="1">
    <citation type="journal article" date="2018" name="Front. Microbiol.">
        <title>Genome-Based Analysis Reveals the Taxonomy and Diversity of the Family Idiomarinaceae.</title>
        <authorList>
            <person name="Liu Y."/>
            <person name="Lai Q."/>
            <person name="Shao Z."/>
        </authorList>
    </citation>
    <scope>NUCLEOTIDE SEQUENCE [LARGE SCALE GENOMIC DNA]</scope>
    <source>
        <strain evidence="3">BH195</strain>
    </source>
</reference>
<proteinExistence type="predicted"/>
<dbReference type="RefSeq" id="WP_126764164.1">
    <property type="nucleotide sequence ID" value="NZ_JBHLTZ010000010.1"/>
</dbReference>
<feature type="signal peptide" evidence="1">
    <location>
        <begin position="1"/>
        <end position="36"/>
    </location>
</feature>
<accession>A0A432XTS0</accession>
<gene>
    <name evidence="2" type="ORF">CWI69_10520</name>
</gene>
<organism evidence="2 3">
    <name type="scientific">Pseudidiomarina halophila</name>
    <dbReference type="NCBI Taxonomy" id="1449799"/>
    <lineage>
        <taxon>Bacteria</taxon>
        <taxon>Pseudomonadati</taxon>
        <taxon>Pseudomonadota</taxon>
        <taxon>Gammaproteobacteria</taxon>
        <taxon>Alteromonadales</taxon>
        <taxon>Idiomarinaceae</taxon>
        <taxon>Pseudidiomarina</taxon>
    </lineage>
</organism>
<keyword evidence="3" id="KW-1185">Reference proteome</keyword>
<dbReference type="EMBL" id="PIPW01000003">
    <property type="protein sequence ID" value="RUO52063.1"/>
    <property type="molecule type" value="Genomic_DNA"/>
</dbReference>
<evidence type="ECO:0000313" key="3">
    <source>
        <dbReference type="Proteomes" id="UP000287198"/>
    </source>
</evidence>
<evidence type="ECO:0000256" key="1">
    <source>
        <dbReference type="SAM" id="SignalP"/>
    </source>
</evidence>
<name>A0A432XTS0_9GAMM</name>